<keyword evidence="7 12" id="KW-0067">ATP-binding</keyword>
<dbReference type="InterPro" id="IPR000719">
    <property type="entry name" value="Prot_kinase_dom"/>
</dbReference>
<dbReference type="GO" id="GO:0007424">
    <property type="term" value="P:open tracheal system development"/>
    <property type="evidence" value="ECO:0007669"/>
    <property type="project" value="UniProtKB-ARBA"/>
</dbReference>
<dbReference type="Pfam" id="PF07714">
    <property type="entry name" value="PK_Tyr_Ser-Thr"/>
    <property type="match status" value="1"/>
</dbReference>
<feature type="domain" description="SH2" evidence="15">
    <location>
        <begin position="376"/>
        <end position="468"/>
    </location>
</feature>
<evidence type="ECO:0000256" key="9">
    <source>
        <dbReference type="ARBA" id="ARBA00023137"/>
    </source>
</evidence>
<keyword evidence="6 13" id="KW-0418">Kinase</keyword>
<proteinExistence type="inferred from homology"/>
<feature type="binding site" evidence="12">
    <location>
        <position position="522"/>
    </location>
    <ligand>
        <name>ATP</name>
        <dbReference type="ChEBI" id="CHEBI:30616"/>
    </ligand>
</feature>
<dbReference type="Pfam" id="PF00017">
    <property type="entry name" value="SH2"/>
    <property type="match status" value="1"/>
</dbReference>
<evidence type="ECO:0000256" key="3">
    <source>
        <dbReference type="ARBA" id="ARBA00022679"/>
    </source>
</evidence>
<dbReference type="FunFam" id="3.30.200.20:FF:000053">
    <property type="entry name" value="Tyrosine-protein kinase"/>
    <property type="match status" value="1"/>
</dbReference>
<evidence type="ECO:0000259" key="15">
    <source>
        <dbReference type="PROSITE" id="PS50001"/>
    </source>
</evidence>
<feature type="compositionally biased region" description="Low complexity" evidence="14">
    <location>
        <begin position="309"/>
        <end position="318"/>
    </location>
</feature>
<dbReference type="CTD" id="35524"/>
<dbReference type="InParanoid" id="A0A6P7F9R3"/>
<dbReference type="RefSeq" id="XP_028132291.1">
    <property type="nucleotide sequence ID" value="XM_028276490.1"/>
</dbReference>
<dbReference type="FunFam" id="3.30.505.10:FF:000044">
    <property type="entry name" value="Tyrosine-protein kinase"/>
    <property type="match status" value="1"/>
</dbReference>
<dbReference type="AlphaFoldDB" id="A0A6P7F9R3"/>
<reference evidence="17" key="2">
    <citation type="submission" date="2025-05" db="UniProtKB">
        <authorList>
            <consortium name="EnsemblMetazoa"/>
        </authorList>
    </citation>
    <scope>IDENTIFICATION</scope>
</reference>
<gene>
    <name evidence="19" type="primary">LOC114327783</name>
</gene>
<evidence type="ECO:0000256" key="7">
    <source>
        <dbReference type="ARBA" id="ARBA00022840"/>
    </source>
</evidence>
<protein>
    <recommendedName>
        <fullName evidence="13">Tyrosine-protein kinase</fullName>
        <ecNumber evidence="13">2.7.10.2</ecNumber>
    </recommendedName>
</protein>
<evidence type="ECO:0000313" key="17">
    <source>
        <dbReference type="EnsemblMetazoa" id="XP_028132291.1"/>
    </source>
</evidence>
<dbReference type="InterPro" id="IPR008266">
    <property type="entry name" value="Tyr_kinase_AS"/>
</dbReference>
<dbReference type="FunCoup" id="A0A6P7F9R3">
    <property type="interactions" value="269"/>
</dbReference>
<dbReference type="OrthoDB" id="28230at2759"/>
<dbReference type="SUPFAM" id="SSF55550">
    <property type="entry name" value="SH2 domain"/>
    <property type="match status" value="1"/>
</dbReference>
<dbReference type="PRINTS" id="PR00109">
    <property type="entry name" value="TYRKINASE"/>
</dbReference>
<dbReference type="InterPro" id="IPR036860">
    <property type="entry name" value="SH2_dom_sf"/>
</dbReference>
<evidence type="ECO:0000313" key="19">
    <source>
        <dbReference type="RefSeq" id="XP_028132291.1"/>
    </source>
</evidence>
<dbReference type="Gene3D" id="3.30.505.10">
    <property type="entry name" value="SH2 domain"/>
    <property type="match status" value="1"/>
</dbReference>
<evidence type="ECO:0000256" key="8">
    <source>
        <dbReference type="ARBA" id="ARBA00022999"/>
    </source>
</evidence>
<dbReference type="SMART" id="SM00219">
    <property type="entry name" value="TyrKc"/>
    <property type="match status" value="1"/>
</dbReference>
<keyword evidence="8 11" id="KW-0727">SH2 domain</keyword>
<evidence type="ECO:0000256" key="14">
    <source>
        <dbReference type="SAM" id="MobiDB-lite"/>
    </source>
</evidence>
<dbReference type="InterPro" id="IPR050198">
    <property type="entry name" value="Non-receptor_tyrosine_kinases"/>
</dbReference>
<evidence type="ECO:0000256" key="10">
    <source>
        <dbReference type="ARBA" id="ARBA00051245"/>
    </source>
</evidence>
<dbReference type="GO" id="GO:0030036">
    <property type="term" value="P:actin cytoskeleton organization"/>
    <property type="evidence" value="ECO:0007669"/>
    <property type="project" value="UniProtKB-ARBA"/>
</dbReference>
<dbReference type="PROSITE" id="PS50011">
    <property type="entry name" value="PROTEIN_KINASE_DOM"/>
    <property type="match status" value="1"/>
</dbReference>
<evidence type="ECO:0000256" key="11">
    <source>
        <dbReference type="PROSITE-ProRule" id="PRU00191"/>
    </source>
</evidence>
<evidence type="ECO:0000256" key="6">
    <source>
        <dbReference type="ARBA" id="ARBA00022777"/>
    </source>
</evidence>
<dbReference type="Gene3D" id="3.30.200.20">
    <property type="entry name" value="Phosphorylase Kinase, domain 1"/>
    <property type="match status" value="1"/>
</dbReference>
<evidence type="ECO:0000256" key="2">
    <source>
        <dbReference type="ARBA" id="ARBA00022553"/>
    </source>
</evidence>
<dbReference type="InterPro" id="IPR011009">
    <property type="entry name" value="Kinase-like_dom_sf"/>
</dbReference>
<feature type="compositionally biased region" description="Basic and acidic residues" evidence="14">
    <location>
        <begin position="263"/>
        <end position="274"/>
    </location>
</feature>
<feature type="domain" description="Protein kinase" evidence="16">
    <location>
        <begin position="494"/>
        <end position="747"/>
    </location>
</feature>
<evidence type="ECO:0000256" key="12">
    <source>
        <dbReference type="PROSITE-ProRule" id="PRU10141"/>
    </source>
</evidence>
<dbReference type="GO" id="GO:0002009">
    <property type="term" value="P:morphogenesis of an epithelium"/>
    <property type="evidence" value="ECO:0007669"/>
    <property type="project" value="UniProtKB-ARBA"/>
</dbReference>
<comment type="similarity">
    <text evidence="13">Belongs to the protein kinase superfamily. Tyr protein kinase family.</text>
</comment>
<dbReference type="KEGG" id="dvv:114327783"/>
<evidence type="ECO:0000259" key="16">
    <source>
        <dbReference type="PROSITE" id="PS50011"/>
    </source>
</evidence>
<dbReference type="PRINTS" id="PR00401">
    <property type="entry name" value="SH2DOMAIN"/>
</dbReference>
<dbReference type="PROSITE" id="PS50001">
    <property type="entry name" value="SH2"/>
    <property type="match status" value="1"/>
</dbReference>
<keyword evidence="4" id="KW-0519">Myristate</keyword>
<feature type="region of interest" description="Disordered" evidence="14">
    <location>
        <begin position="255"/>
        <end position="320"/>
    </location>
</feature>
<dbReference type="InterPro" id="IPR000980">
    <property type="entry name" value="SH2"/>
</dbReference>
<dbReference type="SUPFAM" id="SSF56112">
    <property type="entry name" value="Protein kinase-like (PK-like)"/>
    <property type="match status" value="1"/>
</dbReference>
<keyword evidence="9 13" id="KW-0829">Tyrosine-protein kinase</keyword>
<keyword evidence="4" id="KW-0449">Lipoprotein</keyword>
<keyword evidence="18" id="KW-1185">Reference proteome</keyword>
<dbReference type="PANTHER" id="PTHR24418">
    <property type="entry name" value="TYROSINE-PROTEIN KINASE"/>
    <property type="match status" value="1"/>
</dbReference>
<name>A0A6P7F9R3_DIAVI</name>
<feature type="compositionally biased region" description="Polar residues" evidence="14">
    <location>
        <begin position="299"/>
        <end position="308"/>
    </location>
</feature>
<dbReference type="InterPro" id="IPR020635">
    <property type="entry name" value="Tyr_kinase_cat_dom"/>
</dbReference>
<keyword evidence="5 12" id="KW-0547">Nucleotide-binding</keyword>
<dbReference type="Gene3D" id="1.10.510.10">
    <property type="entry name" value="Transferase(Phosphotransferase) domain 1"/>
    <property type="match status" value="1"/>
</dbReference>
<keyword evidence="1" id="KW-0728">SH3 domain</keyword>
<keyword evidence="3 13" id="KW-0808">Transferase</keyword>
<evidence type="ECO:0000256" key="1">
    <source>
        <dbReference type="ARBA" id="ARBA00022443"/>
    </source>
</evidence>
<evidence type="ECO:0000256" key="5">
    <source>
        <dbReference type="ARBA" id="ARBA00022741"/>
    </source>
</evidence>
<keyword evidence="2" id="KW-0597">Phosphoprotein</keyword>
<dbReference type="GO" id="GO:0004715">
    <property type="term" value="F:non-membrane spanning protein tyrosine kinase activity"/>
    <property type="evidence" value="ECO:0007669"/>
    <property type="project" value="UniProtKB-EC"/>
</dbReference>
<dbReference type="InterPro" id="IPR017441">
    <property type="entry name" value="Protein_kinase_ATP_BS"/>
</dbReference>
<dbReference type="GO" id="GO:0005524">
    <property type="term" value="F:ATP binding"/>
    <property type="evidence" value="ECO:0007669"/>
    <property type="project" value="UniProtKB-UniRule"/>
</dbReference>
<evidence type="ECO:0000256" key="13">
    <source>
        <dbReference type="RuleBase" id="RU362096"/>
    </source>
</evidence>
<organism evidence="19">
    <name type="scientific">Diabrotica virgifera virgifera</name>
    <name type="common">western corn rootworm</name>
    <dbReference type="NCBI Taxonomy" id="50390"/>
    <lineage>
        <taxon>Eukaryota</taxon>
        <taxon>Metazoa</taxon>
        <taxon>Ecdysozoa</taxon>
        <taxon>Arthropoda</taxon>
        <taxon>Hexapoda</taxon>
        <taxon>Insecta</taxon>
        <taxon>Pterygota</taxon>
        <taxon>Neoptera</taxon>
        <taxon>Endopterygota</taxon>
        <taxon>Coleoptera</taxon>
        <taxon>Polyphaga</taxon>
        <taxon>Cucujiformia</taxon>
        <taxon>Chrysomeloidea</taxon>
        <taxon>Chrysomelidae</taxon>
        <taxon>Galerucinae</taxon>
        <taxon>Diabroticina</taxon>
        <taxon>Diabroticites</taxon>
        <taxon>Diabrotica</taxon>
    </lineage>
</organism>
<accession>A0A6P7F9R3</accession>
<sequence>MVNLNGGVVWCYRDNKWIPLQLSSIRLHGVLTQAHWATISDFVRRVANKELILQENGFTELTEKHKELMFQDMENKNIISENVIKISDNSNERKVSLGQIPEDKIVEQPRRPSMPELRSLDKDNLFINNNLLKPQTDLKTDKLSNENDEIVLRLLKKYCKYSKDALDNDIINAIEKIPDEDIPKKTNRTEIKEEEFKPRRRKLGYVPTEEKIYENLDFPLDSLEEDKNEHVIRWLKQQNSQISFDSIPTRRHSVEIGISSPTDSRKSSLIERKSSSSGFESRKSSITTPSTPESRKSSWCDSTFNSRKSSVGSTSSCSECEEGEGLTQWQRFLKKHLSSKNSEKRLKKQRQAWSRNRRKLSSPADFQSFDIFSQLWYFRKIKRIEAEKKLLLPENEHGAFLIRDSESRHNDYSLSVRDGDTVKHYRIRQLDEGGFFIARRSTFRTLQELVVHYSNDADGLCVNLCKPCVQIEKPQPEGLSHRTRDQWEIERSSLKFIRKLGHGQFGEVWEGMWNNTTAVAIKTLKPGTMDPKDFLAEAQIMKKLRHRKLIQLFAVCTVEEPIYIITELMRNGSLLEYLQGKGKSLKLTQLIDMAAQIAAGMAYLESQNYIHRDLAARNVLVAEGNEVKIADFGLARLIKEDEYEARVGARFPIKWTAPEAANYSKFSIKSDVWSFGILLTELVTYGRIPYPGMTNAEVLHQVEHGYRMPAPQSCPPPLYDIMLECWNRDPMRRPTFETLQWKLEDFFTMEGSEYKEASAY</sequence>
<dbReference type="CDD" id="cd05068">
    <property type="entry name" value="PTKc_Frk_like"/>
    <property type="match status" value="1"/>
</dbReference>
<dbReference type="GO" id="GO:0007435">
    <property type="term" value="P:salivary gland morphogenesis"/>
    <property type="evidence" value="ECO:0007669"/>
    <property type="project" value="UniProtKB-ARBA"/>
</dbReference>
<dbReference type="InterPro" id="IPR001245">
    <property type="entry name" value="Ser-Thr/Tyr_kinase_cat_dom"/>
</dbReference>
<dbReference type="GeneID" id="114327783"/>
<dbReference type="SMART" id="SM00252">
    <property type="entry name" value="SH2"/>
    <property type="match status" value="1"/>
</dbReference>
<evidence type="ECO:0000313" key="18">
    <source>
        <dbReference type="Proteomes" id="UP001652700"/>
    </source>
</evidence>
<evidence type="ECO:0000256" key="4">
    <source>
        <dbReference type="ARBA" id="ARBA00022707"/>
    </source>
</evidence>
<dbReference type="Proteomes" id="UP001652700">
    <property type="component" value="Unplaced"/>
</dbReference>
<dbReference type="FunFam" id="1.10.510.10:FF:000553">
    <property type="entry name" value="Tyrosine-protein kinase"/>
    <property type="match status" value="1"/>
</dbReference>
<dbReference type="PROSITE" id="PS00109">
    <property type="entry name" value="PROTEIN_KINASE_TYR"/>
    <property type="match status" value="1"/>
</dbReference>
<dbReference type="EC" id="2.7.10.2" evidence="13"/>
<reference evidence="19" key="1">
    <citation type="submission" date="2025-04" db="UniProtKB">
        <authorList>
            <consortium name="RefSeq"/>
        </authorList>
    </citation>
    <scope>IDENTIFICATION</scope>
    <source>
        <tissue evidence="19">Whole insect</tissue>
    </source>
</reference>
<comment type="catalytic activity">
    <reaction evidence="10 13">
        <text>L-tyrosyl-[protein] + ATP = O-phospho-L-tyrosyl-[protein] + ADP + H(+)</text>
        <dbReference type="Rhea" id="RHEA:10596"/>
        <dbReference type="Rhea" id="RHEA-COMP:10136"/>
        <dbReference type="Rhea" id="RHEA-COMP:20101"/>
        <dbReference type="ChEBI" id="CHEBI:15378"/>
        <dbReference type="ChEBI" id="CHEBI:30616"/>
        <dbReference type="ChEBI" id="CHEBI:46858"/>
        <dbReference type="ChEBI" id="CHEBI:61978"/>
        <dbReference type="ChEBI" id="CHEBI:456216"/>
        <dbReference type="EC" id="2.7.10.2"/>
    </reaction>
</comment>
<dbReference type="EnsemblMetazoa" id="XM_028276490.2">
    <property type="protein sequence ID" value="XP_028132291.1"/>
    <property type="gene ID" value="LOC114327783"/>
</dbReference>
<dbReference type="PROSITE" id="PS00107">
    <property type="entry name" value="PROTEIN_KINASE_ATP"/>
    <property type="match status" value="1"/>
</dbReference>